<dbReference type="AlphaFoldDB" id="A0A174D5E7"/>
<organism evidence="10 11">
    <name type="scientific">Blautia obeum</name>
    <dbReference type="NCBI Taxonomy" id="40520"/>
    <lineage>
        <taxon>Bacteria</taxon>
        <taxon>Bacillati</taxon>
        <taxon>Bacillota</taxon>
        <taxon>Clostridia</taxon>
        <taxon>Lachnospirales</taxon>
        <taxon>Lachnospiraceae</taxon>
        <taxon>Blautia</taxon>
    </lineage>
</organism>
<accession>A0A174D5E7</accession>
<evidence type="ECO:0000256" key="7">
    <source>
        <dbReference type="ARBA" id="ARBA00023136"/>
    </source>
</evidence>
<dbReference type="GO" id="GO:0032217">
    <property type="term" value="F:riboflavin transmembrane transporter activity"/>
    <property type="evidence" value="ECO:0007669"/>
    <property type="project" value="UniProtKB-UniRule"/>
</dbReference>
<evidence type="ECO:0000256" key="2">
    <source>
        <dbReference type="ARBA" id="ARBA00005540"/>
    </source>
</evidence>
<dbReference type="Pfam" id="PF12822">
    <property type="entry name" value="ECF_trnsprt"/>
    <property type="match status" value="1"/>
</dbReference>
<keyword evidence="5 9" id="KW-0812">Transmembrane</keyword>
<keyword evidence="6 9" id="KW-1133">Transmembrane helix</keyword>
<evidence type="ECO:0000256" key="4">
    <source>
        <dbReference type="ARBA" id="ARBA00022475"/>
    </source>
</evidence>
<dbReference type="InterPro" id="IPR024529">
    <property type="entry name" value="ECF_trnsprt_substrate-spec"/>
</dbReference>
<dbReference type="GO" id="GO:0005886">
    <property type="term" value="C:plasma membrane"/>
    <property type="evidence" value="ECO:0007669"/>
    <property type="project" value="UniProtKB-SubCell"/>
</dbReference>
<dbReference type="PANTHER" id="PTHR38438:SF1">
    <property type="entry name" value="RIBOFLAVIN TRANSPORTER RIBU"/>
    <property type="match status" value="1"/>
</dbReference>
<evidence type="ECO:0000313" key="11">
    <source>
        <dbReference type="Proteomes" id="UP000095409"/>
    </source>
</evidence>
<keyword evidence="4 8" id="KW-1003">Cell membrane</keyword>
<sequence length="207" mass="22434">MSNNTATIKTRKNLVSTGTITMTALLAAISYVLAFLEFPVPLSPSFARMDLSDLPALIGAFAFGPVTGVMIESIKNILQLLSTSTGGIGELANFLMGASYVLTAGFIYKYKKTRKMAMWACVISGVVMGIAAAIANYFILLPLFETFMPLEQLIVSFGEFLPFIKTKLDVVLFNALPFNILKGLVIGAIAMMIYKKLTPILKGETLK</sequence>
<dbReference type="Proteomes" id="UP000095409">
    <property type="component" value="Unassembled WGS sequence"/>
</dbReference>
<evidence type="ECO:0000256" key="9">
    <source>
        <dbReference type="SAM" id="Phobius"/>
    </source>
</evidence>
<evidence type="ECO:0000256" key="5">
    <source>
        <dbReference type="ARBA" id="ARBA00022692"/>
    </source>
</evidence>
<proteinExistence type="inferred from homology"/>
<feature type="transmembrane region" description="Helical" evidence="9">
    <location>
        <begin position="171"/>
        <end position="194"/>
    </location>
</feature>
<reference evidence="10 11" key="1">
    <citation type="submission" date="2015-09" db="EMBL/GenBank/DDBJ databases">
        <authorList>
            <consortium name="Pathogen Informatics"/>
        </authorList>
    </citation>
    <scope>NUCLEOTIDE SEQUENCE [LARGE SCALE GENOMIC DNA]</scope>
    <source>
        <strain evidence="10 11">2789STDY5608837</strain>
    </source>
</reference>
<name>A0A174D5E7_9FIRM</name>
<dbReference type="InterPro" id="IPR025720">
    <property type="entry name" value="RibU"/>
</dbReference>
<feature type="transmembrane region" description="Helical" evidence="9">
    <location>
        <begin position="20"/>
        <end position="42"/>
    </location>
</feature>
<dbReference type="EMBL" id="CYZD01000007">
    <property type="protein sequence ID" value="CUO20952.1"/>
    <property type="molecule type" value="Genomic_DNA"/>
</dbReference>
<keyword evidence="3 8" id="KW-0813">Transport</keyword>
<comment type="similarity">
    <text evidence="2 8">Belongs to the prokaryotic riboflavin transporter (P-RFT) (TC 2.A.87) family.</text>
</comment>
<keyword evidence="7 8" id="KW-0472">Membrane</keyword>
<feature type="transmembrane region" description="Helical" evidence="9">
    <location>
        <begin position="91"/>
        <end position="110"/>
    </location>
</feature>
<evidence type="ECO:0000256" key="1">
    <source>
        <dbReference type="ARBA" id="ARBA00004651"/>
    </source>
</evidence>
<evidence type="ECO:0000313" key="10">
    <source>
        <dbReference type="EMBL" id="CUO20952.1"/>
    </source>
</evidence>
<dbReference type="Gene3D" id="1.10.1760.20">
    <property type="match status" value="1"/>
</dbReference>
<gene>
    <name evidence="10" type="primary">ribU_2</name>
    <name evidence="10" type="ORF">ERS852394_01684</name>
</gene>
<dbReference type="RefSeq" id="WP_055066079.1">
    <property type="nucleotide sequence ID" value="NZ_CYZD01000007.1"/>
</dbReference>
<evidence type="ECO:0000256" key="3">
    <source>
        <dbReference type="ARBA" id="ARBA00022448"/>
    </source>
</evidence>
<dbReference type="PIRSF" id="PIRSF037778">
    <property type="entry name" value="UCP037778_transp_RibU"/>
    <property type="match status" value="1"/>
</dbReference>
<evidence type="ECO:0000256" key="8">
    <source>
        <dbReference type="PIRNR" id="PIRNR037778"/>
    </source>
</evidence>
<comment type="function">
    <text evidence="8">Probably a riboflavin-binding protein that interacts with the energy-coupling factor (ECF) ABC-transporter complex.</text>
</comment>
<dbReference type="PANTHER" id="PTHR38438">
    <property type="entry name" value="RIBOFLAVIN TRANSPORTER RIBU"/>
    <property type="match status" value="1"/>
</dbReference>
<evidence type="ECO:0000256" key="6">
    <source>
        <dbReference type="ARBA" id="ARBA00022989"/>
    </source>
</evidence>
<protein>
    <recommendedName>
        <fullName evidence="8">Riboflavin transporter</fullName>
    </recommendedName>
</protein>
<feature type="transmembrane region" description="Helical" evidence="9">
    <location>
        <begin position="117"/>
        <end position="140"/>
    </location>
</feature>
<comment type="subcellular location">
    <subcellularLocation>
        <location evidence="1">Cell membrane</location>
        <topology evidence="1">Multi-pass membrane protein</topology>
    </subcellularLocation>
</comment>